<dbReference type="PANTHER" id="PTHR43214">
    <property type="entry name" value="TWO-COMPONENT RESPONSE REGULATOR"/>
    <property type="match status" value="1"/>
</dbReference>
<evidence type="ECO:0000313" key="8">
    <source>
        <dbReference type="EMBL" id="EHY88965.1"/>
    </source>
</evidence>
<dbReference type="OrthoDB" id="9808843at2"/>
<keyword evidence="2" id="KW-0805">Transcription regulation</keyword>
<dbReference type="SMART" id="SM00448">
    <property type="entry name" value="REC"/>
    <property type="match status" value="1"/>
</dbReference>
<dbReference type="InterPro" id="IPR001789">
    <property type="entry name" value="Sig_transdc_resp-reg_receiver"/>
</dbReference>
<dbReference type="InterPro" id="IPR016032">
    <property type="entry name" value="Sig_transdc_resp-reg_C-effctor"/>
</dbReference>
<dbReference type="RefSeq" id="WP_005441153.1">
    <property type="nucleotide sequence ID" value="NZ_CM001466.1"/>
</dbReference>
<dbReference type="InterPro" id="IPR058245">
    <property type="entry name" value="NreC/VraR/RcsB-like_REC"/>
</dbReference>
<dbReference type="Pfam" id="PF00072">
    <property type="entry name" value="Response_reg"/>
    <property type="match status" value="1"/>
</dbReference>
<name>H8GEM0_9PSEU</name>
<dbReference type="InterPro" id="IPR011006">
    <property type="entry name" value="CheY-like_superfamily"/>
</dbReference>
<dbReference type="InterPro" id="IPR039420">
    <property type="entry name" value="WalR-like"/>
</dbReference>
<dbReference type="PRINTS" id="PR00038">
    <property type="entry name" value="HTHLUXR"/>
</dbReference>
<dbReference type="SUPFAM" id="SSF52172">
    <property type="entry name" value="CheY-like"/>
    <property type="match status" value="1"/>
</dbReference>
<dbReference type="EMBL" id="CM001466">
    <property type="protein sequence ID" value="EHY88965.1"/>
    <property type="molecule type" value="Genomic_DNA"/>
</dbReference>
<dbReference type="AlphaFoldDB" id="H8GEM0"/>
<protein>
    <submittedName>
        <fullName evidence="8">Response regulator containing a CheY-like receiver domain and an HTH DNA-binding domain</fullName>
    </submittedName>
</protein>
<proteinExistence type="predicted"/>
<keyword evidence="3" id="KW-0238">DNA-binding</keyword>
<accession>H8GEM0</accession>
<dbReference type="Gene3D" id="3.40.50.2300">
    <property type="match status" value="1"/>
</dbReference>
<evidence type="ECO:0000256" key="2">
    <source>
        <dbReference type="ARBA" id="ARBA00023015"/>
    </source>
</evidence>
<reference evidence="8 9" key="1">
    <citation type="journal article" date="2012" name="Stand. Genomic Sci.">
        <title>Genome sequence of the soil bacterium Saccharomonospora azurea type strain (NA-128(T)).</title>
        <authorList>
            <person name="Klenk H.P."/>
            <person name="Held B."/>
            <person name="Lucas S."/>
            <person name="Lapidus A."/>
            <person name="Copeland A."/>
            <person name="Hammon N."/>
            <person name="Pitluck S."/>
            <person name="Goodwin L.A."/>
            <person name="Han C."/>
            <person name="Tapia R."/>
            <person name="Brambilla E.M."/>
            <person name="Potter G."/>
            <person name="Land M."/>
            <person name="Ivanova N."/>
            <person name="Rohde M."/>
            <person name="Goker M."/>
            <person name="Detter J.C."/>
            <person name="Kyrpides N.C."/>
            <person name="Woyke T."/>
        </authorList>
    </citation>
    <scope>NUCLEOTIDE SEQUENCE [LARGE SCALE GENOMIC DNA]</scope>
    <source>
        <strain evidence="8 9">NA-128</strain>
    </source>
</reference>
<dbReference type="PROSITE" id="PS00622">
    <property type="entry name" value="HTH_LUXR_1"/>
    <property type="match status" value="1"/>
</dbReference>
<feature type="modified residue" description="4-aspartylphosphate" evidence="5">
    <location>
        <position position="54"/>
    </location>
</feature>
<keyword evidence="9" id="KW-1185">Reference proteome</keyword>
<evidence type="ECO:0000313" key="9">
    <source>
        <dbReference type="Proteomes" id="UP000004705"/>
    </source>
</evidence>
<dbReference type="HOGENOM" id="CLU_000445_90_10_11"/>
<dbReference type="InterPro" id="IPR000792">
    <property type="entry name" value="Tscrpt_reg_LuxR_C"/>
</dbReference>
<keyword evidence="1 5" id="KW-0597">Phosphoprotein</keyword>
<dbReference type="PROSITE" id="PS50110">
    <property type="entry name" value="RESPONSE_REGULATORY"/>
    <property type="match status" value="1"/>
</dbReference>
<dbReference type="Pfam" id="PF00196">
    <property type="entry name" value="GerE"/>
    <property type="match status" value="1"/>
</dbReference>
<dbReference type="SUPFAM" id="SSF46894">
    <property type="entry name" value="C-terminal effector domain of the bipartite response regulators"/>
    <property type="match status" value="1"/>
</dbReference>
<evidence type="ECO:0000256" key="1">
    <source>
        <dbReference type="ARBA" id="ARBA00022553"/>
    </source>
</evidence>
<dbReference type="CDD" id="cd06170">
    <property type="entry name" value="LuxR_C_like"/>
    <property type="match status" value="1"/>
</dbReference>
<gene>
    <name evidence="8" type="ORF">SacazDRAFT_02052</name>
</gene>
<dbReference type="PANTHER" id="PTHR43214:SF24">
    <property type="entry name" value="TRANSCRIPTIONAL REGULATORY PROTEIN NARL-RELATED"/>
    <property type="match status" value="1"/>
</dbReference>
<dbReference type="Proteomes" id="UP000004705">
    <property type="component" value="Chromosome"/>
</dbReference>
<evidence type="ECO:0000259" key="6">
    <source>
        <dbReference type="PROSITE" id="PS50043"/>
    </source>
</evidence>
<dbReference type="CDD" id="cd17535">
    <property type="entry name" value="REC_NarL-like"/>
    <property type="match status" value="1"/>
</dbReference>
<dbReference type="PROSITE" id="PS50043">
    <property type="entry name" value="HTH_LUXR_2"/>
    <property type="match status" value="1"/>
</dbReference>
<dbReference type="GO" id="GO:0006355">
    <property type="term" value="P:regulation of DNA-templated transcription"/>
    <property type="evidence" value="ECO:0007669"/>
    <property type="project" value="InterPro"/>
</dbReference>
<sequence>MIKVMFADDEELVRSGLRAMVAPASDIEVAGEAADGRTAVEAVRRFHPDVALLDIRMRTPDDGIRALRAIQTLPNPPVVAMLTTFDIDEYVSLALRFGANGFLLKDIEPTMLVRAIRDLARGGAVLDPSVAARMVNAHRDGQRASAPARELIASLSEREREVVTLIGQGLSNAEIGSRLHLSEATVKGYVSAVLSKIGAANRVQAALLAYRGGLVD</sequence>
<evidence type="ECO:0000256" key="5">
    <source>
        <dbReference type="PROSITE-ProRule" id="PRU00169"/>
    </source>
</evidence>
<evidence type="ECO:0000256" key="4">
    <source>
        <dbReference type="ARBA" id="ARBA00023163"/>
    </source>
</evidence>
<evidence type="ECO:0000256" key="3">
    <source>
        <dbReference type="ARBA" id="ARBA00023125"/>
    </source>
</evidence>
<dbReference type="GO" id="GO:0000160">
    <property type="term" value="P:phosphorelay signal transduction system"/>
    <property type="evidence" value="ECO:0007669"/>
    <property type="project" value="InterPro"/>
</dbReference>
<feature type="domain" description="Response regulatory" evidence="7">
    <location>
        <begin position="3"/>
        <end position="120"/>
    </location>
</feature>
<organism evidence="8 9">
    <name type="scientific">Saccharomonospora azurea NA-128</name>
    <dbReference type="NCBI Taxonomy" id="882081"/>
    <lineage>
        <taxon>Bacteria</taxon>
        <taxon>Bacillati</taxon>
        <taxon>Actinomycetota</taxon>
        <taxon>Actinomycetes</taxon>
        <taxon>Pseudonocardiales</taxon>
        <taxon>Pseudonocardiaceae</taxon>
        <taxon>Saccharomonospora</taxon>
    </lineage>
</organism>
<dbReference type="GO" id="GO:0003677">
    <property type="term" value="F:DNA binding"/>
    <property type="evidence" value="ECO:0007669"/>
    <property type="project" value="UniProtKB-KW"/>
</dbReference>
<keyword evidence="4" id="KW-0804">Transcription</keyword>
<evidence type="ECO:0000259" key="7">
    <source>
        <dbReference type="PROSITE" id="PS50110"/>
    </source>
</evidence>
<dbReference type="SMART" id="SM00421">
    <property type="entry name" value="HTH_LUXR"/>
    <property type="match status" value="1"/>
</dbReference>
<feature type="domain" description="HTH luxR-type" evidence="6">
    <location>
        <begin position="148"/>
        <end position="213"/>
    </location>
</feature>